<feature type="domain" description="HTH luxR-type" evidence="2">
    <location>
        <begin position="112"/>
        <end position="169"/>
    </location>
</feature>
<evidence type="ECO:0000259" key="2">
    <source>
        <dbReference type="SMART" id="SM00421"/>
    </source>
</evidence>
<dbReference type="SUPFAM" id="SSF46894">
    <property type="entry name" value="C-terminal effector domain of the bipartite response regulators"/>
    <property type="match status" value="1"/>
</dbReference>
<feature type="region of interest" description="Disordered" evidence="1">
    <location>
        <begin position="1"/>
        <end position="29"/>
    </location>
</feature>
<gene>
    <name evidence="3" type="ORF">F9278_36365</name>
</gene>
<dbReference type="InterPro" id="IPR036388">
    <property type="entry name" value="WH-like_DNA-bd_sf"/>
</dbReference>
<sequence>MTAIDETRAAGPAGKDTHGRAVGGVHPAPGLPDKVLAQLRAKALVLPRGTRPGQGWSPRTDAEMHLLTEGRRLDHARQLLLAEVGRLRHALGTPRGDVHEKKPEAEKGPQGRCPLSATQLSALIGASRGETLQETAERLRIPYETARTRRSRAISQLKARSATHAVAIAMAAGWITPWQPGGGEGR</sequence>
<dbReference type="Gene3D" id="1.10.10.10">
    <property type="entry name" value="Winged helix-like DNA-binding domain superfamily/Winged helix DNA-binding domain"/>
    <property type="match status" value="1"/>
</dbReference>
<dbReference type="InterPro" id="IPR000792">
    <property type="entry name" value="Tscrpt_reg_LuxR_C"/>
</dbReference>
<dbReference type="SMART" id="SM00421">
    <property type="entry name" value="HTH_LUXR"/>
    <property type="match status" value="1"/>
</dbReference>
<organism evidence="3 4">
    <name type="scientific">Streptomyces phaeolivaceus</name>
    <dbReference type="NCBI Taxonomy" id="2653200"/>
    <lineage>
        <taxon>Bacteria</taxon>
        <taxon>Bacillati</taxon>
        <taxon>Actinomycetota</taxon>
        <taxon>Actinomycetes</taxon>
        <taxon>Kitasatosporales</taxon>
        <taxon>Streptomycetaceae</taxon>
        <taxon>Streptomyces</taxon>
    </lineage>
</organism>
<feature type="region of interest" description="Disordered" evidence="1">
    <location>
        <begin position="91"/>
        <end position="114"/>
    </location>
</feature>
<evidence type="ECO:0000256" key="1">
    <source>
        <dbReference type="SAM" id="MobiDB-lite"/>
    </source>
</evidence>
<feature type="compositionally biased region" description="Basic and acidic residues" evidence="1">
    <location>
        <begin position="96"/>
        <end position="109"/>
    </location>
</feature>
<evidence type="ECO:0000313" key="3">
    <source>
        <dbReference type="EMBL" id="QFR00752.1"/>
    </source>
</evidence>
<dbReference type="InterPro" id="IPR016032">
    <property type="entry name" value="Sig_transdc_resp-reg_C-effctor"/>
</dbReference>
<evidence type="ECO:0000313" key="4">
    <source>
        <dbReference type="Proteomes" id="UP000327294"/>
    </source>
</evidence>
<dbReference type="GO" id="GO:0006355">
    <property type="term" value="P:regulation of DNA-templated transcription"/>
    <property type="evidence" value="ECO:0007669"/>
    <property type="project" value="InterPro"/>
</dbReference>
<protein>
    <recommendedName>
        <fullName evidence="2">HTH luxR-type domain-containing protein</fullName>
    </recommendedName>
</protein>
<accession>A0A5P8KC82</accession>
<dbReference type="GO" id="GO:0003677">
    <property type="term" value="F:DNA binding"/>
    <property type="evidence" value="ECO:0007669"/>
    <property type="project" value="InterPro"/>
</dbReference>
<dbReference type="AlphaFoldDB" id="A0A5P8KC82"/>
<reference evidence="3 4" key="1">
    <citation type="submission" date="2019-10" db="EMBL/GenBank/DDBJ databases">
        <title>Streptomyces sp. strain GY16 isolated from leaves of Broussonetia papyrifera.</title>
        <authorList>
            <person name="Mo P."/>
        </authorList>
    </citation>
    <scope>NUCLEOTIDE SEQUENCE [LARGE SCALE GENOMIC DNA]</scope>
    <source>
        <strain evidence="3 4">GY16</strain>
    </source>
</reference>
<dbReference type="EMBL" id="CP045096">
    <property type="protein sequence ID" value="QFR00752.1"/>
    <property type="molecule type" value="Genomic_DNA"/>
</dbReference>
<dbReference type="KEGG" id="sphv:F9278_36365"/>
<proteinExistence type="predicted"/>
<dbReference type="Proteomes" id="UP000327294">
    <property type="component" value="Chromosome"/>
</dbReference>
<keyword evidence="4" id="KW-1185">Reference proteome</keyword>
<name>A0A5P8KC82_9ACTN</name>
<dbReference type="RefSeq" id="WP_152172082.1">
    <property type="nucleotide sequence ID" value="NZ_CP045096.1"/>
</dbReference>